<reference evidence="1" key="1">
    <citation type="journal article" date="2014" name="Front. Microbiol.">
        <title>High frequency of phylogenetically diverse reductive dehalogenase-homologous genes in deep subseafloor sedimentary metagenomes.</title>
        <authorList>
            <person name="Kawai M."/>
            <person name="Futagami T."/>
            <person name="Toyoda A."/>
            <person name="Takaki Y."/>
            <person name="Nishi S."/>
            <person name="Hori S."/>
            <person name="Arai W."/>
            <person name="Tsubouchi T."/>
            <person name="Morono Y."/>
            <person name="Uchiyama I."/>
            <person name="Ito T."/>
            <person name="Fujiyama A."/>
            <person name="Inagaki F."/>
            <person name="Takami H."/>
        </authorList>
    </citation>
    <scope>NUCLEOTIDE SEQUENCE</scope>
    <source>
        <strain evidence="1">Expedition CK06-06</strain>
    </source>
</reference>
<dbReference type="Pfam" id="PF04250">
    <property type="entry name" value="DUF429"/>
    <property type="match status" value="1"/>
</dbReference>
<dbReference type="AlphaFoldDB" id="X1LS24"/>
<dbReference type="InterPro" id="IPR007362">
    <property type="entry name" value="DUF429"/>
</dbReference>
<name>X1LS24_9ZZZZ</name>
<evidence type="ECO:0008006" key="2">
    <source>
        <dbReference type="Google" id="ProtNLM"/>
    </source>
</evidence>
<protein>
    <recommendedName>
        <fullName evidence="2">DUF429 domain-containing protein</fullName>
    </recommendedName>
</protein>
<evidence type="ECO:0000313" key="1">
    <source>
        <dbReference type="EMBL" id="GAI22172.1"/>
    </source>
</evidence>
<proteinExistence type="predicted"/>
<sequence>KESGPEERKCDKEARKYLGPKRGSSVFRVPARKTVYCNGDYRQASYINYKLTGKKISKQTWHISKKIREVDTFIDSMKYDSDLISVIHESHPEICFESLAGKKLTYSKKTKEGFNERMEIIRLFNNDIDNFVSAVYKKFNKTQVKPDDLLDAAILAITAKTIHLTGKISRIPEEPEIDNKGLRMEILFSRINLNALYQKVF</sequence>
<comment type="caution">
    <text evidence="1">The sequence shown here is derived from an EMBL/GenBank/DDBJ whole genome shotgun (WGS) entry which is preliminary data.</text>
</comment>
<accession>X1LS24</accession>
<dbReference type="EMBL" id="BARV01014704">
    <property type="protein sequence ID" value="GAI22172.1"/>
    <property type="molecule type" value="Genomic_DNA"/>
</dbReference>
<feature type="non-terminal residue" evidence="1">
    <location>
        <position position="1"/>
    </location>
</feature>
<organism evidence="1">
    <name type="scientific">marine sediment metagenome</name>
    <dbReference type="NCBI Taxonomy" id="412755"/>
    <lineage>
        <taxon>unclassified sequences</taxon>
        <taxon>metagenomes</taxon>
        <taxon>ecological metagenomes</taxon>
    </lineage>
</organism>
<gene>
    <name evidence="1" type="ORF">S06H3_25530</name>
</gene>